<evidence type="ECO:0000313" key="1">
    <source>
        <dbReference type="EMBL" id="GBM64731.1"/>
    </source>
</evidence>
<keyword evidence="3" id="KW-0808">Transferase</keyword>
<dbReference type="EMBL" id="BGPR01181750">
    <property type="protein sequence ID" value="GBM64731.1"/>
    <property type="molecule type" value="Genomic_DNA"/>
</dbReference>
<proteinExistence type="predicted"/>
<dbReference type="OrthoDB" id="427480at2759"/>
<feature type="non-terminal residue" evidence="3">
    <location>
        <position position="106"/>
    </location>
</feature>
<comment type="caution">
    <text evidence="3">The sequence shown here is derived from an EMBL/GenBank/DDBJ whole genome shotgun (WGS) entry which is preliminary data.</text>
</comment>
<gene>
    <name evidence="3" type="primary">Adck5_9</name>
    <name evidence="2" type="synonym">Adck5_5</name>
    <name evidence="1" type="synonym">Adck5_6</name>
    <name evidence="1" type="ORF">AVEN_15380_1</name>
    <name evidence="2" type="ORF">AVEN_157421_1</name>
    <name evidence="3" type="ORF">AVEN_174886_1</name>
</gene>
<sequence length="106" mass="12305">MQRPLDRKQIRIPNRLSSKDAAYMKQMAKDHFDSIMTVIRSLPLPMLLVFRNINTVRSIVKTHGDCIDRYSLMAHVAVQGAYNISHKNITMSIRGLIEKMQFDFIL</sequence>
<evidence type="ECO:0000313" key="3">
    <source>
        <dbReference type="EMBL" id="GBM64808.1"/>
    </source>
</evidence>
<dbReference type="GO" id="GO:0016301">
    <property type="term" value="F:kinase activity"/>
    <property type="evidence" value="ECO:0007669"/>
    <property type="project" value="UniProtKB-KW"/>
</dbReference>
<dbReference type="EMBL" id="BGPR01181771">
    <property type="protein sequence ID" value="GBM64805.1"/>
    <property type="molecule type" value="Genomic_DNA"/>
</dbReference>
<dbReference type="EMBL" id="BGPR01181773">
    <property type="protein sequence ID" value="GBM64808.1"/>
    <property type="molecule type" value="Genomic_DNA"/>
</dbReference>
<dbReference type="Proteomes" id="UP000499080">
    <property type="component" value="Unassembled WGS sequence"/>
</dbReference>
<accession>A0A4Y2HHS8</accession>
<name>A0A4Y2HHS8_ARAVE</name>
<keyword evidence="4" id="KW-1185">Reference proteome</keyword>
<evidence type="ECO:0000313" key="4">
    <source>
        <dbReference type="Proteomes" id="UP000499080"/>
    </source>
</evidence>
<evidence type="ECO:0000313" key="2">
    <source>
        <dbReference type="EMBL" id="GBM64805.1"/>
    </source>
</evidence>
<protein>
    <submittedName>
        <fullName evidence="3">Putative aarF domain-containing protein kinase 5</fullName>
    </submittedName>
</protein>
<organism evidence="3 4">
    <name type="scientific">Araneus ventricosus</name>
    <name type="common">Orbweaver spider</name>
    <name type="synonym">Epeira ventricosa</name>
    <dbReference type="NCBI Taxonomy" id="182803"/>
    <lineage>
        <taxon>Eukaryota</taxon>
        <taxon>Metazoa</taxon>
        <taxon>Ecdysozoa</taxon>
        <taxon>Arthropoda</taxon>
        <taxon>Chelicerata</taxon>
        <taxon>Arachnida</taxon>
        <taxon>Araneae</taxon>
        <taxon>Araneomorphae</taxon>
        <taxon>Entelegynae</taxon>
        <taxon>Araneoidea</taxon>
        <taxon>Araneidae</taxon>
        <taxon>Araneus</taxon>
    </lineage>
</organism>
<reference evidence="3 4" key="1">
    <citation type="journal article" date="2019" name="Sci. Rep.">
        <title>Orb-weaving spider Araneus ventricosus genome elucidates the spidroin gene catalogue.</title>
        <authorList>
            <person name="Kono N."/>
            <person name="Nakamura H."/>
            <person name="Ohtoshi R."/>
            <person name="Moran D.A.P."/>
            <person name="Shinohara A."/>
            <person name="Yoshida Y."/>
            <person name="Fujiwara M."/>
            <person name="Mori M."/>
            <person name="Tomita M."/>
            <person name="Arakawa K."/>
        </authorList>
    </citation>
    <scope>NUCLEOTIDE SEQUENCE [LARGE SCALE GENOMIC DNA]</scope>
</reference>
<keyword evidence="3" id="KW-0418">Kinase</keyword>
<dbReference type="AlphaFoldDB" id="A0A4Y2HHS8"/>